<evidence type="ECO:0000256" key="3">
    <source>
        <dbReference type="ARBA" id="ARBA00012438"/>
    </source>
</evidence>
<dbReference type="InterPro" id="IPR005467">
    <property type="entry name" value="His_kinase_dom"/>
</dbReference>
<keyword evidence="4 10" id="KW-0597">Phosphoprotein</keyword>
<dbReference type="FunFam" id="3.30.565.10:FF:000006">
    <property type="entry name" value="Sensor histidine kinase WalK"/>
    <property type="match status" value="1"/>
</dbReference>
<dbReference type="CDD" id="cd00075">
    <property type="entry name" value="HATPase"/>
    <property type="match status" value="1"/>
</dbReference>
<comment type="caution">
    <text evidence="14">The sequence shown here is derived from an EMBL/GenBank/DDBJ whole genome shotgun (WGS) entry which is preliminary data.</text>
</comment>
<evidence type="ECO:0000256" key="11">
    <source>
        <dbReference type="SAM" id="MobiDB-lite"/>
    </source>
</evidence>
<dbReference type="PRINTS" id="PR00344">
    <property type="entry name" value="BCTRLSENSOR"/>
</dbReference>
<dbReference type="Gene3D" id="3.40.50.2300">
    <property type="match status" value="1"/>
</dbReference>
<dbReference type="Pfam" id="PF00512">
    <property type="entry name" value="HisKA"/>
    <property type="match status" value="2"/>
</dbReference>
<dbReference type="SUPFAM" id="SSF55785">
    <property type="entry name" value="PYP-like sensor domain (PAS domain)"/>
    <property type="match status" value="1"/>
</dbReference>
<gene>
    <name evidence="14" type="ORF">FHS03_001785</name>
</gene>
<evidence type="ECO:0000313" key="15">
    <source>
        <dbReference type="Proteomes" id="UP000541535"/>
    </source>
</evidence>
<evidence type="ECO:0000256" key="5">
    <source>
        <dbReference type="ARBA" id="ARBA00022679"/>
    </source>
</evidence>
<dbReference type="FunFam" id="1.10.287.130:FF:000045">
    <property type="entry name" value="Two-component system sensor histidine kinase/response regulator"/>
    <property type="match status" value="1"/>
</dbReference>
<protein>
    <recommendedName>
        <fullName evidence="3">histidine kinase</fullName>
        <ecNumber evidence="3">2.7.13.3</ecNumber>
    </recommendedName>
</protein>
<keyword evidence="8" id="KW-0067">ATP-binding</keyword>
<dbReference type="PROSITE" id="PS50109">
    <property type="entry name" value="HIS_KIN"/>
    <property type="match status" value="2"/>
</dbReference>
<dbReference type="Gene3D" id="3.30.565.10">
    <property type="entry name" value="Histidine kinase-like ATPase, C-terminal domain"/>
    <property type="match status" value="2"/>
</dbReference>
<dbReference type="Gene3D" id="3.30.450.40">
    <property type="match status" value="1"/>
</dbReference>
<dbReference type="InterPro" id="IPR001789">
    <property type="entry name" value="Sig_transdc_resp-reg_receiver"/>
</dbReference>
<feature type="domain" description="Histidine kinase" evidence="12">
    <location>
        <begin position="809"/>
        <end position="1025"/>
    </location>
</feature>
<accession>A0A7W5BAB9</accession>
<evidence type="ECO:0000256" key="9">
    <source>
        <dbReference type="ARBA" id="ARBA00023012"/>
    </source>
</evidence>
<dbReference type="FunFam" id="3.30.565.10:FF:000037">
    <property type="entry name" value="Hybrid sensor histidine kinase/response regulator"/>
    <property type="match status" value="1"/>
</dbReference>
<dbReference type="RefSeq" id="WP_183440636.1">
    <property type="nucleotide sequence ID" value="NZ_JACHXD010000004.1"/>
</dbReference>
<evidence type="ECO:0000313" key="14">
    <source>
        <dbReference type="EMBL" id="MBB3118740.1"/>
    </source>
</evidence>
<dbReference type="Pfam" id="PF00072">
    <property type="entry name" value="Response_reg"/>
    <property type="match status" value="1"/>
</dbReference>
<organism evidence="14 15">
    <name type="scientific">Pseudoduganella violacea</name>
    <dbReference type="NCBI Taxonomy" id="1715466"/>
    <lineage>
        <taxon>Bacteria</taxon>
        <taxon>Pseudomonadati</taxon>
        <taxon>Pseudomonadota</taxon>
        <taxon>Betaproteobacteria</taxon>
        <taxon>Burkholderiales</taxon>
        <taxon>Oxalobacteraceae</taxon>
        <taxon>Telluria group</taxon>
        <taxon>Pseudoduganella</taxon>
    </lineage>
</organism>
<dbReference type="InterPro" id="IPR029016">
    <property type="entry name" value="GAF-like_dom_sf"/>
</dbReference>
<dbReference type="Gene3D" id="1.10.287.130">
    <property type="match status" value="2"/>
</dbReference>
<dbReference type="Gene3D" id="3.30.450.20">
    <property type="entry name" value="PAS domain"/>
    <property type="match status" value="1"/>
</dbReference>
<dbReference type="Pfam" id="PF08448">
    <property type="entry name" value="PAS_4"/>
    <property type="match status" value="1"/>
</dbReference>
<dbReference type="SMART" id="SM00448">
    <property type="entry name" value="REC"/>
    <property type="match status" value="1"/>
</dbReference>
<evidence type="ECO:0000256" key="10">
    <source>
        <dbReference type="PROSITE-ProRule" id="PRU00169"/>
    </source>
</evidence>
<dbReference type="CDD" id="cd17574">
    <property type="entry name" value="REC_OmpR"/>
    <property type="match status" value="1"/>
</dbReference>
<dbReference type="EC" id="2.7.13.3" evidence="3"/>
<dbReference type="SUPFAM" id="SSF55781">
    <property type="entry name" value="GAF domain-like"/>
    <property type="match status" value="1"/>
</dbReference>
<name>A0A7W5BAB9_9BURK</name>
<dbReference type="InterPro" id="IPR036890">
    <property type="entry name" value="HATPase_C_sf"/>
</dbReference>
<dbReference type="GO" id="GO:0000155">
    <property type="term" value="F:phosphorelay sensor kinase activity"/>
    <property type="evidence" value="ECO:0007669"/>
    <property type="project" value="InterPro"/>
</dbReference>
<dbReference type="InterPro" id="IPR011006">
    <property type="entry name" value="CheY-like_superfamily"/>
</dbReference>
<evidence type="ECO:0000256" key="6">
    <source>
        <dbReference type="ARBA" id="ARBA00022741"/>
    </source>
</evidence>
<feature type="domain" description="Histidine kinase" evidence="12">
    <location>
        <begin position="367"/>
        <end position="585"/>
    </location>
</feature>
<dbReference type="SUPFAM" id="SSF55874">
    <property type="entry name" value="ATPase domain of HSP90 chaperone/DNA topoisomerase II/histidine kinase"/>
    <property type="match status" value="2"/>
</dbReference>
<reference evidence="14 15" key="1">
    <citation type="submission" date="2020-08" db="EMBL/GenBank/DDBJ databases">
        <title>Genomic Encyclopedia of Type Strains, Phase III (KMG-III): the genomes of soil and plant-associated and newly described type strains.</title>
        <authorList>
            <person name="Whitman W."/>
        </authorList>
    </citation>
    <scope>NUCLEOTIDE SEQUENCE [LARGE SCALE GENOMIC DNA]</scope>
    <source>
        <strain evidence="14 15">CECT 8897</strain>
    </source>
</reference>
<comment type="catalytic activity">
    <reaction evidence="1">
        <text>ATP + protein L-histidine = ADP + protein N-phospho-L-histidine.</text>
        <dbReference type="EC" id="2.7.13.3"/>
    </reaction>
</comment>
<dbReference type="GO" id="GO:0005886">
    <property type="term" value="C:plasma membrane"/>
    <property type="evidence" value="ECO:0007669"/>
    <property type="project" value="UniProtKB-SubCell"/>
</dbReference>
<feature type="modified residue" description="4-aspartylphosphate" evidence="10">
    <location>
        <position position="706"/>
    </location>
</feature>
<dbReference type="CDD" id="cd00082">
    <property type="entry name" value="HisKA"/>
    <property type="match status" value="2"/>
</dbReference>
<feature type="compositionally biased region" description="Low complexity" evidence="11">
    <location>
        <begin position="624"/>
        <end position="649"/>
    </location>
</feature>
<evidence type="ECO:0000256" key="7">
    <source>
        <dbReference type="ARBA" id="ARBA00022777"/>
    </source>
</evidence>
<evidence type="ECO:0000259" key="12">
    <source>
        <dbReference type="PROSITE" id="PS50109"/>
    </source>
</evidence>
<proteinExistence type="predicted"/>
<evidence type="ECO:0000256" key="2">
    <source>
        <dbReference type="ARBA" id="ARBA00004429"/>
    </source>
</evidence>
<keyword evidence="6" id="KW-0547">Nucleotide-binding</keyword>
<evidence type="ECO:0000256" key="4">
    <source>
        <dbReference type="ARBA" id="ARBA00022553"/>
    </source>
</evidence>
<keyword evidence="15" id="KW-1185">Reference proteome</keyword>
<dbReference type="InterPro" id="IPR013656">
    <property type="entry name" value="PAS_4"/>
</dbReference>
<keyword evidence="7 14" id="KW-0418">Kinase</keyword>
<dbReference type="SUPFAM" id="SSF47384">
    <property type="entry name" value="Homodimeric domain of signal transducing histidine kinase"/>
    <property type="match status" value="2"/>
</dbReference>
<dbReference type="Pfam" id="PF02518">
    <property type="entry name" value="HATPase_c"/>
    <property type="match status" value="2"/>
</dbReference>
<comment type="subcellular location">
    <subcellularLocation>
        <location evidence="2">Cell inner membrane</location>
        <topology evidence="2">Multi-pass membrane protein</topology>
    </subcellularLocation>
</comment>
<dbReference type="SMART" id="SM00387">
    <property type="entry name" value="HATPase_c"/>
    <property type="match status" value="2"/>
</dbReference>
<dbReference type="SUPFAM" id="SSF52172">
    <property type="entry name" value="CheY-like"/>
    <property type="match status" value="1"/>
</dbReference>
<keyword evidence="9" id="KW-0902">Two-component regulatory system</keyword>
<dbReference type="InterPro" id="IPR003594">
    <property type="entry name" value="HATPase_dom"/>
</dbReference>
<evidence type="ECO:0000256" key="8">
    <source>
        <dbReference type="ARBA" id="ARBA00022840"/>
    </source>
</evidence>
<dbReference type="GO" id="GO:0005524">
    <property type="term" value="F:ATP binding"/>
    <property type="evidence" value="ECO:0007669"/>
    <property type="project" value="UniProtKB-KW"/>
</dbReference>
<dbReference type="EMBL" id="JACHXD010000004">
    <property type="protein sequence ID" value="MBB3118740.1"/>
    <property type="molecule type" value="Genomic_DNA"/>
</dbReference>
<evidence type="ECO:0000256" key="1">
    <source>
        <dbReference type="ARBA" id="ARBA00000085"/>
    </source>
</evidence>
<dbReference type="PANTHER" id="PTHR43547">
    <property type="entry name" value="TWO-COMPONENT HISTIDINE KINASE"/>
    <property type="match status" value="1"/>
</dbReference>
<dbReference type="PROSITE" id="PS50110">
    <property type="entry name" value="RESPONSE_REGULATORY"/>
    <property type="match status" value="1"/>
</dbReference>
<dbReference type="Proteomes" id="UP000541535">
    <property type="component" value="Unassembled WGS sequence"/>
</dbReference>
<feature type="region of interest" description="Disordered" evidence="11">
    <location>
        <begin position="618"/>
        <end position="649"/>
    </location>
</feature>
<dbReference type="AlphaFoldDB" id="A0A7W5BAB9"/>
<dbReference type="PANTHER" id="PTHR43547:SF2">
    <property type="entry name" value="HYBRID SIGNAL TRANSDUCTION HISTIDINE KINASE C"/>
    <property type="match status" value="1"/>
</dbReference>
<dbReference type="InterPro" id="IPR036097">
    <property type="entry name" value="HisK_dim/P_sf"/>
</dbReference>
<dbReference type="InterPro" id="IPR035965">
    <property type="entry name" value="PAS-like_dom_sf"/>
</dbReference>
<sequence length="1026" mass="111832">MAPTISMLAEADHRADLHFLRVPGEMGRLIAAYDWQSTPLGDLRQWPQSLRTAVNLILNSTQPMWIGWGPDITFLYNDAYIDVLSLAKHPRALGQPAREVWPELWDYCGPLAERVFQRGEACMVEKAQFFMSRGDWREETWYAFTYSPIVDEGGTVGGLFCPCVDVTTANLHTRRLTTLSDLAATTLRQDNVVSACAAAAAVLGENPADIPFALLYLFDPATGSARLAQAVHVAAGIELAPPLVELAAGRRPQPGCPWPFAQVYEQGATVALAIGALPGLPLGLAGQRVHQCLALPLSMPGYERPIGMLVAGVSPARPLDSAYRSFFELVAGQAAAAVQRAMAAEEQQRRAEALAELDRAKTAFFSNISHEFRTPLTLMLAPIEDALADPIQRLAPPQRARLELAQRNALRLQKLVNTLLDFSRVQAGRMQASYRRVDLCALTRDLASGFRSIMESAGLALHVRCETLQAETWVDVAMWEKIVLNLLSNAFKFTFDGSVTVELAQRGQEAVLRIRDTGVGIDGPQQARLFERFHRVEGVRARTFEGSGIGLALVRDLVELHHGRIEVESKLDQGSCFTIVLPLGRAHLPDDQLLDEAVQHPPSRTLEAYTAEARRWLPGEDETPGAAPAAGGAAAVHSAPAGGPASGPGLLPAPGTARILIADDNADMRSYLVRLLRQHWQVHSVANGQEALAAARSQRPDLILSDVMMPQLDGFGLIQALRADQALQDIPVMLLSARAGEEARIEGMNAGADDYLVKPFSARELLTRAESQLLRGRQRAGERAEAERLAQARREAEIASRAKDEFLAMLSHELRNPLSPILSATQLMRLKGVPHIEKELAVIERQSQHLVGLVDDLLDVARITQGKIELRRERCELSALITRALETVAAQVQERHHQLVLSVPPRGLVVNADPLRLTQVFSNLLTNAVKYTNNGGRIEVCAVAEEGWAVVRISDNGIGIAPDMLSRLFGKFVQERQALDRSRGGLGLGLAIVHSFVELHGGSIAAHSAGLGQGSMFELRLPLLPA</sequence>
<keyword evidence="5" id="KW-0808">Transferase</keyword>
<dbReference type="InterPro" id="IPR004358">
    <property type="entry name" value="Sig_transdc_His_kin-like_C"/>
</dbReference>
<feature type="domain" description="Response regulatory" evidence="13">
    <location>
        <begin position="658"/>
        <end position="773"/>
    </location>
</feature>
<dbReference type="InterPro" id="IPR003661">
    <property type="entry name" value="HisK_dim/P_dom"/>
</dbReference>
<evidence type="ECO:0000259" key="13">
    <source>
        <dbReference type="PROSITE" id="PS50110"/>
    </source>
</evidence>
<dbReference type="SMART" id="SM00388">
    <property type="entry name" value="HisKA"/>
    <property type="match status" value="2"/>
</dbReference>